<dbReference type="SUPFAM" id="SSF53850">
    <property type="entry name" value="Periplasmic binding protein-like II"/>
    <property type="match status" value="1"/>
</dbReference>
<dbReference type="EMBL" id="MCBT01000022">
    <property type="protein sequence ID" value="OEG74402.1"/>
    <property type="molecule type" value="Genomic_DNA"/>
</dbReference>
<protein>
    <recommendedName>
        <fullName evidence="5">HTH lysR-type domain-containing protein</fullName>
    </recommendedName>
</protein>
<organism evidence="6 7">
    <name type="scientific">Shewanella colwelliana</name>
    <name type="common">Alteromonas colwelliana</name>
    <dbReference type="NCBI Taxonomy" id="23"/>
    <lineage>
        <taxon>Bacteria</taxon>
        <taxon>Pseudomonadati</taxon>
        <taxon>Pseudomonadota</taxon>
        <taxon>Gammaproteobacteria</taxon>
        <taxon>Alteromonadales</taxon>
        <taxon>Shewanellaceae</taxon>
        <taxon>Shewanella</taxon>
    </lineage>
</organism>
<evidence type="ECO:0000256" key="3">
    <source>
        <dbReference type="ARBA" id="ARBA00023125"/>
    </source>
</evidence>
<keyword evidence="4" id="KW-0804">Transcription</keyword>
<dbReference type="FunFam" id="1.10.10.10:FF:000001">
    <property type="entry name" value="LysR family transcriptional regulator"/>
    <property type="match status" value="1"/>
</dbReference>
<dbReference type="AlphaFoldDB" id="A0A1E5IV49"/>
<dbReference type="InterPro" id="IPR005119">
    <property type="entry name" value="LysR_subst-bd"/>
</dbReference>
<dbReference type="STRING" id="23.BEL05_06045"/>
<feature type="domain" description="HTH lysR-type" evidence="5">
    <location>
        <begin position="1"/>
        <end position="58"/>
    </location>
</feature>
<evidence type="ECO:0000256" key="2">
    <source>
        <dbReference type="ARBA" id="ARBA00023015"/>
    </source>
</evidence>
<reference evidence="6 7" key="1">
    <citation type="submission" date="2016-07" db="EMBL/GenBank/DDBJ databases">
        <title>Whole-genome of two Shewanella species isolated from a digestive organ of sea cucumber Apostichopus japonicus Selenka 1867.</title>
        <authorList>
            <person name="Hong H.-H."/>
            <person name="Choi H."/>
            <person name="Cheon S."/>
            <person name="Oh J.-S."/>
            <person name="Lee H.-G."/>
            <person name="Park C."/>
        </authorList>
    </citation>
    <scope>NUCLEOTIDE SEQUENCE [LARGE SCALE GENOMIC DNA]</scope>
    <source>
        <strain evidence="6 7">CSB03KR</strain>
    </source>
</reference>
<keyword evidence="3" id="KW-0238">DNA-binding</keyword>
<accession>A0A1E5IV49</accession>
<dbReference type="CDD" id="cd05466">
    <property type="entry name" value="PBP2_LTTR_substrate"/>
    <property type="match status" value="1"/>
</dbReference>
<dbReference type="Pfam" id="PF00126">
    <property type="entry name" value="HTH_1"/>
    <property type="match status" value="1"/>
</dbReference>
<dbReference type="InterPro" id="IPR036388">
    <property type="entry name" value="WH-like_DNA-bd_sf"/>
</dbReference>
<evidence type="ECO:0000313" key="7">
    <source>
        <dbReference type="Proteomes" id="UP000095230"/>
    </source>
</evidence>
<dbReference type="RefSeq" id="WP_069670867.1">
    <property type="nucleotide sequence ID" value="NZ_MCBT01000022.1"/>
</dbReference>
<dbReference type="GO" id="GO:0000976">
    <property type="term" value="F:transcription cis-regulatory region binding"/>
    <property type="evidence" value="ECO:0007669"/>
    <property type="project" value="TreeGrafter"/>
</dbReference>
<dbReference type="PANTHER" id="PTHR30126:SF98">
    <property type="entry name" value="HTH-TYPE TRANSCRIPTIONAL ACTIVATOR BAUR"/>
    <property type="match status" value="1"/>
</dbReference>
<dbReference type="PRINTS" id="PR00039">
    <property type="entry name" value="HTHLYSR"/>
</dbReference>
<dbReference type="InterPro" id="IPR036390">
    <property type="entry name" value="WH_DNA-bd_sf"/>
</dbReference>
<dbReference type="Pfam" id="PF03466">
    <property type="entry name" value="LysR_substrate"/>
    <property type="match status" value="1"/>
</dbReference>
<evidence type="ECO:0000313" key="6">
    <source>
        <dbReference type="EMBL" id="OEG74402.1"/>
    </source>
</evidence>
<gene>
    <name evidence="6" type="ORF">BEL05_06045</name>
</gene>
<keyword evidence="2" id="KW-0805">Transcription regulation</keyword>
<evidence type="ECO:0000256" key="4">
    <source>
        <dbReference type="ARBA" id="ARBA00023163"/>
    </source>
</evidence>
<dbReference type="OrthoDB" id="9814165at2"/>
<evidence type="ECO:0000259" key="5">
    <source>
        <dbReference type="PROSITE" id="PS50931"/>
    </source>
</evidence>
<dbReference type="PROSITE" id="PS50931">
    <property type="entry name" value="HTH_LYSR"/>
    <property type="match status" value="1"/>
</dbReference>
<dbReference type="Proteomes" id="UP000095230">
    <property type="component" value="Unassembled WGS sequence"/>
</dbReference>
<dbReference type="PANTHER" id="PTHR30126">
    <property type="entry name" value="HTH-TYPE TRANSCRIPTIONAL REGULATOR"/>
    <property type="match status" value="1"/>
</dbReference>
<dbReference type="Gene3D" id="1.10.10.10">
    <property type="entry name" value="Winged helix-like DNA-binding domain superfamily/Winged helix DNA-binding domain"/>
    <property type="match status" value="1"/>
</dbReference>
<dbReference type="Gene3D" id="3.40.190.290">
    <property type="match status" value="1"/>
</dbReference>
<comment type="similarity">
    <text evidence="1">Belongs to the LysR transcriptional regulatory family.</text>
</comment>
<evidence type="ECO:0000256" key="1">
    <source>
        <dbReference type="ARBA" id="ARBA00009437"/>
    </source>
</evidence>
<dbReference type="GO" id="GO:0003700">
    <property type="term" value="F:DNA-binding transcription factor activity"/>
    <property type="evidence" value="ECO:0007669"/>
    <property type="project" value="InterPro"/>
</dbReference>
<dbReference type="SUPFAM" id="SSF46785">
    <property type="entry name" value="Winged helix' DNA-binding domain"/>
    <property type="match status" value="1"/>
</dbReference>
<name>A0A1E5IV49_SHECO</name>
<comment type="caution">
    <text evidence="6">The sequence shown here is derived from an EMBL/GenBank/DDBJ whole genome shotgun (WGS) entry which is preliminary data.</text>
</comment>
<proteinExistence type="inferred from homology"/>
<sequence>MNIRYMRYFVVLAELQHFSRTADKLNVTQPSLTRGIQRLEQLVGGKLFDRDSKNIAITKLGLLVLVHCQQILQQDDALQKDLDLFHGVNQLEIKIGASPIPSNSIVGPIMGQFLHAFPSMSVDLRVTHWEDLSQQLLQGELDLFVAETRSTDLAQNQLFTTIDMAPFRVIFCARPSHPLAQLPRLFLPSFRDYPLAVPRHLPCKVAEQFEDLFMLARDDFAGLVRFDQFHAIKGAMFDSDLIALTPEIAVREELKRGTLIQLVPQSMPEFEARFSVVSLAGCQVSQSINTFIRFLLQRVDMLSLETELV</sequence>
<dbReference type="InterPro" id="IPR000847">
    <property type="entry name" value="LysR_HTH_N"/>
</dbReference>